<dbReference type="KEGG" id="alus:STSP2_01762"/>
<feature type="region of interest" description="Disordered" evidence="1">
    <location>
        <begin position="1"/>
        <end position="52"/>
    </location>
</feature>
<protein>
    <submittedName>
        <fullName evidence="2">Uncharacterized protein</fullName>
    </submittedName>
</protein>
<keyword evidence="3" id="KW-1185">Reference proteome</keyword>
<name>A0A1U9NLH9_9BACT</name>
<evidence type="ECO:0000256" key="1">
    <source>
        <dbReference type="SAM" id="MobiDB-lite"/>
    </source>
</evidence>
<evidence type="ECO:0000313" key="2">
    <source>
        <dbReference type="EMBL" id="AQT68594.1"/>
    </source>
</evidence>
<sequence precursor="true">MAKKKAKKKKTTKKAAKKKTTKKKATKKKKTTKKKATKKKGTKKKAKKAAQKEMLVVTSKVKAYIKSKGLMTSSDAVEAINDKIYAMIDDAAARTESNRRSTVKPQDL</sequence>
<dbReference type="EMBL" id="CP019791">
    <property type="protein sequence ID" value="AQT68594.1"/>
    <property type="molecule type" value="Genomic_DNA"/>
</dbReference>
<accession>A0A1U9NLH9</accession>
<feature type="compositionally biased region" description="Basic residues" evidence="1">
    <location>
        <begin position="1"/>
        <end position="49"/>
    </location>
</feature>
<evidence type="ECO:0000313" key="3">
    <source>
        <dbReference type="Proteomes" id="UP000189674"/>
    </source>
</evidence>
<proteinExistence type="predicted"/>
<organism evidence="2 3">
    <name type="scientific">Anaerohalosphaera lusitana</name>
    <dbReference type="NCBI Taxonomy" id="1936003"/>
    <lineage>
        <taxon>Bacteria</taxon>
        <taxon>Pseudomonadati</taxon>
        <taxon>Planctomycetota</taxon>
        <taxon>Phycisphaerae</taxon>
        <taxon>Sedimentisphaerales</taxon>
        <taxon>Anaerohalosphaeraceae</taxon>
        <taxon>Anaerohalosphaera</taxon>
    </lineage>
</organism>
<dbReference type="Proteomes" id="UP000189674">
    <property type="component" value="Chromosome"/>
</dbReference>
<dbReference type="RefSeq" id="WP_169852867.1">
    <property type="nucleotide sequence ID" value="NZ_CP019791.1"/>
</dbReference>
<dbReference type="AlphaFoldDB" id="A0A1U9NLH9"/>
<gene>
    <name evidence="2" type="ORF">STSP2_01762</name>
</gene>
<reference evidence="3" key="1">
    <citation type="submission" date="2017-02" db="EMBL/GenBank/DDBJ databases">
        <title>Comparative genomics and description of representatives of a novel lineage of planctomycetes thriving in anoxic sediments.</title>
        <authorList>
            <person name="Spring S."/>
            <person name="Bunk B."/>
            <person name="Sproer C."/>
        </authorList>
    </citation>
    <scope>NUCLEOTIDE SEQUENCE [LARGE SCALE GENOMIC DNA]</scope>
    <source>
        <strain evidence="3">ST-NAGAB-D1</strain>
    </source>
</reference>